<name>A0ABU2G3X0_9EURY</name>
<evidence type="ECO:0000313" key="2">
    <source>
        <dbReference type="EMBL" id="MDS0295484.1"/>
    </source>
</evidence>
<gene>
    <name evidence="2" type="ORF">NDI79_15030</name>
</gene>
<keyword evidence="3" id="KW-1185">Reference proteome</keyword>
<dbReference type="EMBL" id="JAMQOQ010000004">
    <property type="protein sequence ID" value="MDS0295484.1"/>
    <property type="molecule type" value="Genomic_DNA"/>
</dbReference>
<feature type="transmembrane region" description="Helical" evidence="1">
    <location>
        <begin position="6"/>
        <end position="28"/>
    </location>
</feature>
<evidence type="ECO:0000256" key="1">
    <source>
        <dbReference type="SAM" id="Phobius"/>
    </source>
</evidence>
<dbReference type="RefSeq" id="WP_310929403.1">
    <property type="nucleotide sequence ID" value="NZ_JAMQOQ010000004.1"/>
</dbReference>
<evidence type="ECO:0000313" key="3">
    <source>
        <dbReference type="Proteomes" id="UP001254813"/>
    </source>
</evidence>
<keyword evidence="1" id="KW-0472">Membrane</keyword>
<sequence length="78" mass="8530">MSVLYAVATMAVLSVAPAVLFLALLAGLRRRQRTSMMAVYGAQAGVEIQEVTLRDAVRGSFGLQSDYTERPSEDGYRF</sequence>
<accession>A0ABU2G3X0</accession>
<dbReference type="Proteomes" id="UP001254813">
    <property type="component" value="Unassembled WGS sequence"/>
</dbReference>
<comment type="caution">
    <text evidence="2">The sequence shown here is derived from an EMBL/GenBank/DDBJ whole genome shotgun (WGS) entry which is preliminary data.</text>
</comment>
<keyword evidence="1" id="KW-1133">Transmembrane helix</keyword>
<reference evidence="2 3" key="1">
    <citation type="submission" date="2022-06" db="EMBL/GenBank/DDBJ databases">
        <title>Halogeometricum sp. a new haloarchaeum isolate from saline soil.</title>
        <authorList>
            <person name="Strakova D."/>
            <person name="Galisteo C."/>
            <person name="Sanchez-Porro C."/>
            <person name="Ventosa A."/>
        </authorList>
    </citation>
    <scope>NUCLEOTIDE SEQUENCE [LARGE SCALE GENOMIC DNA]</scope>
    <source>
        <strain evidence="3">S3BR25-2</strain>
    </source>
</reference>
<organism evidence="2 3">
    <name type="scientific">Halogeometricum luteum</name>
    <dbReference type="NCBI Taxonomy" id="2950537"/>
    <lineage>
        <taxon>Archaea</taxon>
        <taxon>Methanobacteriati</taxon>
        <taxon>Methanobacteriota</taxon>
        <taxon>Stenosarchaea group</taxon>
        <taxon>Halobacteria</taxon>
        <taxon>Halobacteriales</taxon>
        <taxon>Haloferacaceae</taxon>
        <taxon>Halogeometricum</taxon>
    </lineage>
</organism>
<proteinExistence type="predicted"/>
<keyword evidence="1" id="KW-0812">Transmembrane</keyword>
<protein>
    <submittedName>
        <fullName evidence="2">Uncharacterized protein</fullName>
    </submittedName>
</protein>